<dbReference type="EMBL" id="CAJHJT010000056">
    <property type="protein sequence ID" value="CAD7013429.1"/>
    <property type="molecule type" value="Genomic_DNA"/>
</dbReference>
<evidence type="ECO:0000313" key="2">
    <source>
        <dbReference type="Proteomes" id="UP000606786"/>
    </source>
</evidence>
<comment type="caution">
    <text evidence="1">The sequence shown here is derived from an EMBL/GenBank/DDBJ whole genome shotgun (WGS) entry which is preliminary data.</text>
</comment>
<proteinExistence type="predicted"/>
<sequence>MLGLYVWSIHLIGGAYNGRTCLVGVNVEQTAIQNLARKPSYTESALLIKNI</sequence>
<reference evidence="1" key="1">
    <citation type="submission" date="2020-11" db="EMBL/GenBank/DDBJ databases">
        <authorList>
            <person name="Whitehead M."/>
        </authorList>
    </citation>
    <scope>NUCLEOTIDE SEQUENCE</scope>
    <source>
        <strain evidence="1">EGII</strain>
    </source>
</reference>
<organism evidence="1 2">
    <name type="scientific">Ceratitis capitata</name>
    <name type="common">Mediterranean fruit fly</name>
    <name type="synonym">Tephritis capitata</name>
    <dbReference type="NCBI Taxonomy" id="7213"/>
    <lineage>
        <taxon>Eukaryota</taxon>
        <taxon>Metazoa</taxon>
        <taxon>Ecdysozoa</taxon>
        <taxon>Arthropoda</taxon>
        <taxon>Hexapoda</taxon>
        <taxon>Insecta</taxon>
        <taxon>Pterygota</taxon>
        <taxon>Neoptera</taxon>
        <taxon>Endopterygota</taxon>
        <taxon>Diptera</taxon>
        <taxon>Brachycera</taxon>
        <taxon>Muscomorpha</taxon>
        <taxon>Tephritoidea</taxon>
        <taxon>Tephritidae</taxon>
        <taxon>Ceratitis</taxon>
        <taxon>Ceratitis</taxon>
    </lineage>
</organism>
<keyword evidence="2" id="KW-1185">Reference proteome</keyword>
<evidence type="ECO:0000313" key="1">
    <source>
        <dbReference type="EMBL" id="CAD7013429.1"/>
    </source>
</evidence>
<name>A0A811VGP5_CERCA</name>
<dbReference type="AlphaFoldDB" id="A0A811VGP5"/>
<protein>
    <submittedName>
        <fullName evidence="1">(Mediterranean fruit fly) hypothetical protein</fullName>
    </submittedName>
</protein>
<gene>
    <name evidence="1" type="ORF">CCAP1982_LOCUS21494</name>
</gene>
<dbReference type="Proteomes" id="UP000606786">
    <property type="component" value="Unassembled WGS sequence"/>
</dbReference>
<accession>A0A811VGP5</accession>